<dbReference type="AlphaFoldDB" id="A0A6A3FH20"/>
<dbReference type="EMBL" id="QXGF01000201">
    <property type="protein sequence ID" value="KAE8944492.1"/>
    <property type="molecule type" value="Genomic_DNA"/>
</dbReference>
<evidence type="ECO:0000313" key="1">
    <source>
        <dbReference type="EMBL" id="KAE8944492.1"/>
    </source>
</evidence>
<organism evidence="1 5">
    <name type="scientific">Phytophthora fragariae</name>
    <dbReference type="NCBI Taxonomy" id="53985"/>
    <lineage>
        <taxon>Eukaryota</taxon>
        <taxon>Sar</taxon>
        <taxon>Stramenopiles</taxon>
        <taxon>Oomycota</taxon>
        <taxon>Peronosporomycetes</taxon>
        <taxon>Peronosporales</taxon>
        <taxon>Peronosporaceae</taxon>
        <taxon>Phytophthora</taxon>
    </lineage>
</organism>
<evidence type="ECO:0000313" key="3">
    <source>
        <dbReference type="EMBL" id="KAE9118036.1"/>
    </source>
</evidence>
<evidence type="ECO:0000313" key="6">
    <source>
        <dbReference type="Proteomes" id="UP000437068"/>
    </source>
</evidence>
<dbReference type="Proteomes" id="UP000441208">
    <property type="component" value="Unassembled WGS sequence"/>
</dbReference>
<evidence type="ECO:0000313" key="8">
    <source>
        <dbReference type="Proteomes" id="UP000488956"/>
    </source>
</evidence>
<dbReference type="Proteomes" id="UP000488956">
    <property type="component" value="Unassembled WGS sequence"/>
</dbReference>
<protein>
    <submittedName>
        <fullName evidence="1">Uncharacterized protein</fullName>
    </submittedName>
</protein>
<evidence type="ECO:0000313" key="7">
    <source>
        <dbReference type="Proteomes" id="UP000441208"/>
    </source>
</evidence>
<sequence length="88" mass="9088">MSLVLSPCWSCMPRAFAELLLPWGDSPPLTRGRPLLAGAAPADCLRAGAACMPRAFAELLLPLGDPPPPTRGLPLLAGAAPDVCLRTG</sequence>
<dbReference type="EMBL" id="QXFX01000378">
    <property type="protein sequence ID" value="KAE9118036.1"/>
    <property type="molecule type" value="Genomic_DNA"/>
</dbReference>
<dbReference type="EMBL" id="QXFZ01004209">
    <property type="protein sequence ID" value="KAE9065241.1"/>
    <property type="molecule type" value="Genomic_DNA"/>
</dbReference>
<dbReference type="Proteomes" id="UP000429523">
    <property type="component" value="Unassembled WGS sequence"/>
</dbReference>
<evidence type="ECO:0000313" key="4">
    <source>
        <dbReference type="EMBL" id="KAE9305413.1"/>
    </source>
</evidence>
<reference evidence="5 6" key="1">
    <citation type="submission" date="2018-08" db="EMBL/GenBank/DDBJ databases">
        <title>Genomic investigation of the strawberry pathogen Phytophthora fragariae indicates pathogenicity is determined by transcriptional variation in three key races.</title>
        <authorList>
            <person name="Adams T.M."/>
            <person name="Armitage A.D."/>
            <person name="Sobczyk M.K."/>
            <person name="Bates H.J."/>
            <person name="Dunwell J.M."/>
            <person name="Nellist C.F."/>
            <person name="Harrison R.J."/>
        </authorList>
    </citation>
    <scope>NUCLEOTIDE SEQUENCE [LARGE SCALE GENOMIC DNA]</scope>
    <source>
        <strain evidence="4 6">A4</strain>
        <strain evidence="2 7">NOV-71</strain>
        <strain evidence="1 5">NOV-9</strain>
        <strain evidence="3 8">ONT-3</strain>
    </source>
</reference>
<evidence type="ECO:0000313" key="5">
    <source>
        <dbReference type="Proteomes" id="UP000429523"/>
    </source>
</evidence>
<proteinExistence type="predicted"/>
<accession>A0A6A3FH20</accession>
<gene>
    <name evidence="4" type="ORF">PF001_g12605</name>
    <name evidence="2" type="ORF">PF007_g28910</name>
    <name evidence="1" type="ORF">PF009_g5830</name>
    <name evidence="3" type="ORF">PF010_g8372</name>
</gene>
<dbReference type="Proteomes" id="UP000437068">
    <property type="component" value="Unassembled WGS sequence"/>
</dbReference>
<dbReference type="EMBL" id="QXGE01000709">
    <property type="protein sequence ID" value="KAE9305413.1"/>
    <property type="molecule type" value="Genomic_DNA"/>
</dbReference>
<evidence type="ECO:0000313" key="2">
    <source>
        <dbReference type="EMBL" id="KAE9065241.1"/>
    </source>
</evidence>
<comment type="caution">
    <text evidence="1">The sequence shown here is derived from an EMBL/GenBank/DDBJ whole genome shotgun (WGS) entry which is preliminary data.</text>
</comment>
<name>A0A6A3FH20_9STRA</name>